<comment type="cofactor">
    <cofactor evidence="1">
        <name>Mn(2+)</name>
        <dbReference type="ChEBI" id="CHEBI:29035"/>
    </cofactor>
</comment>
<comment type="cofactor">
    <cofactor evidence="2">
        <name>Mg(2+)</name>
        <dbReference type="ChEBI" id="CHEBI:18420"/>
    </cofactor>
</comment>
<evidence type="ECO:0000256" key="5">
    <source>
        <dbReference type="ARBA" id="ARBA00010810"/>
    </source>
</evidence>
<keyword evidence="8 20" id="KW-0808">Transferase</keyword>
<name>A0A1Y1JLK8_PLAGO</name>
<dbReference type="InterPro" id="IPR048307">
    <property type="entry name" value="STT3_N"/>
</dbReference>
<organism evidence="20 21">
    <name type="scientific">Plasmodium gonderi</name>
    <dbReference type="NCBI Taxonomy" id="77519"/>
    <lineage>
        <taxon>Eukaryota</taxon>
        <taxon>Sar</taxon>
        <taxon>Alveolata</taxon>
        <taxon>Apicomplexa</taxon>
        <taxon>Aconoidasida</taxon>
        <taxon>Haemosporida</taxon>
        <taxon>Plasmodiidae</taxon>
        <taxon>Plasmodium</taxon>
        <taxon>Plasmodium (Plasmodium)</taxon>
    </lineage>
</organism>
<evidence type="ECO:0000256" key="14">
    <source>
        <dbReference type="ARBA" id="ARBA00023211"/>
    </source>
</evidence>
<evidence type="ECO:0000256" key="11">
    <source>
        <dbReference type="ARBA" id="ARBA00022842"/>
    </source>
</evidence>
<keyword evidence="10" id="KW-0479">Metal-binding</keyword>
<evidence type="ECO:0000256" key="15">
    <source>
        <dbReference type="ARBA" id="ARBA00048829"/>
    </source>
</evidence>
<dbReference type="Proteomes" id="UP000195521">
    <property type="component" value="Unassembled WGS sequence"/>
</dbReference>
<dbReference type="GO" id="GO:0016020">
    <property type="term" value="C:membrane"/>
    <property type="evidence" value="ECO:0007669"/>
    <property type="project" value="InterPro"/>
</dbReference>
<comment type="similarity">
    <text evidence="5">Belongs to the STT3 family.</text>
</comment>
<evidence type="ECO:0000256" key="17">
    <source>
        <dbReference type="SAM" id="Phobius"/>
    </source>
</evidence>
<comment type="catalytic activity">
    <reaction evidence="15">
        <text>a di-trans,poly-cis-dolichyl diphosphooligosaccharide + L-asparaginyl-[protein] = N(4)-(oligosaccharide-(1-&gt;4)-N-acetyl-beta-D-glucosaminyl-(1-&gt;4)-N-acetyl-beta-D-glucosaminyl)-L-asparaginyl-[protein] + a di-trans,poly-cis-dolichyl diphosphate + H(+)</text>
        <dbReference type="Rhea" id="RHEA:22980"/>
        <dbReference type="Rhea" id="RHEA-COMP:12804"/>
        <dbReference type="Rhea" id="RHEA-COMP:12805"/>
        <dbReference type="Rhea" id="RHEA-COMP:19506"/>
        <dbReference type="Rhea" id="RHEA-COMP:19509"/>
        <dbReference type="ChEBI" id="CHEBI:15378"/>
        <dbReference type="ChEBI" id="CHEBI:50347"/>
        <dbReference type="ChEBI" id="CHEBI:57497"/>
        <dbReference type="ChEBI" id="CHEBI:57570"/>
        <dbReference type="ChEBI" id="CHEBI:132529"/>
        <dbReference type="EC" id="2.4.99.18"/>
    </reaction>
</comment>
<reference evidence="21" key="1">
    <citation type="submission" date="2017-04" db="EMBL/GenBank/DDBJ databases">
        <title>Plasmodium gonderi genome.</title>
        <authorList>
            <person name="Arisue N."/>
            <person name="Honma H."/>
            <person name="Kawai S."/>
            <person name="Tougan T."/>
            <person name="Tanabe K."/>
            <person name="Horii T."/>
        </authorList>
    </citation>
    <scope>NUCLEOTIDE SEQUENCE [LARGE SCALE GENOMIC DNA]</scope>
    <source>
        <strain evidence="21">ATCC 30045</strain>
    </source>
</reference>
<evidence type="ECO:0000256" key="1">
    <source>
        <dbReference type="ARBA" id="ARBA00001936"/>
    </source>
</evidence>
<feature type="transmembrane region" description="Helical" evidence="17">
    <location>
        <begin position="148"/>
        <end position="168"/>
    </location>
</feature>
<dbReference type="InterPro" id="IPR048999">
    <property type="entry name" value="STT3-PglB_core"/>
</dbReference>
<proteinExistence type="inferred from homology"/>
<dbReference type="OMA" id="TWYAIGT"/>
<dbReference type="PANTHER" id="PTHR13872">
    <property type="entry name" value="DOLICHYL-DIPHOSPHOOLIGOSACCHARIDE--PROTEIN GLYCOSYLTRANSFERASE SUBUNIT"/>
    <property type="match status" value="1"/>
</dbReference>
<feature type="compositionally biased region" description="Low complexity" evidence="16">
    <location>
        <begin position="554"/>
        <end position="571"/>
    </location>
</feature>
<feature type="transmembrane region" description="Helical" evidence="17">
    <location>
        <begin position="174"/>
        <end position="193"/>
    </location>
</feature>
<dbReference type="EMBL" id="BDQF01000010">
    <property type="protein sequence ID" value="GAW80934.1"/>
    <property type="molecule type" value="Genomic_DNA"/>
</dbReference>
<accession>A0A1Y1JLK8</accession>
<dbReference type="InterPro" id="IPR003674">
    <property type="entry name" value="Oligo_trans_STT3"/>
</dbReference>
<dbReference type="OrthoDB" id="10261066at2759"/>
<dbReference type="Pfam" id="PF21436">
    <property type="entry name" value="STT3-PglB_core"/>
    <property type="match status" value="1"/>
</dbReference>
<feature type="transmembrane region" description="Helical" evidence="17">
    <location>
        <begin position="120"/>
        <end position="136"/>
    </location>
</feature>
<feature type="transmembrane region" description="Helical" evidence="17">
    <location>
        <begin position="238"/>
        <end position="263"/>
    </location>
</feature>
<keyword evidence="7" id="KW-0328">Glycosyltransferase</keyword>
<feature type="region of interest" description="Disordered" evidence="16">
    <location>
        <begin position="551"/>
        <end position="576"/>
    </location>
</feature>
<keyword evidence="9 17" id="KW-0812">Transmembrane</keyword>
<feature type="transmembrane region" description="Helical" evidence="17">
    <location>
        <begin position="200"/>
        <end position="218"/>
    </location>
</feature>
<evidence type="ECO:0000256" key="6">
    <source>
        <dbReference type="ARBA" id="ARBA00012605"/>
    </source>
</evidence>
<feature type="transmembrane region" description="Helical" evidence="17">
    <location>
        <begin position="420"/>
        <end position="440"/>
    </location>
</feature>
<dbReference type="GeneID" id="39747652"/>
<evidence type="ECO:0000259" key="19">
    <source>
        <dbReference type="Pfam" id="PF21436"/>
    </source>
</evidence>
<dbReference type="GO" id="GO:0012505">
    <property type="term" value="C:endomembrane system"/>
    <property type="evidence" value="ECO:0007669"/>
    <property type="project" value="UniProtKB-SubCell"/>
</dbReference>
<feature type="transmembrane region" description="Helical" evidence="17">
    <location>
        <begin position="53"/>
        <end position="72"/>
    </location>
</feature>
<evidence type="ECO:0000256" key="7">
    <source>
        <dbReference type="ARBA" id="ARBA00022676"/>
    </source>
</evidence>
<feature type="transmembrane region" description="Helical" evidence="17">
    <location>
        <begin position="389"/>
        <end position="408"/>
    </location>
</feature>
<feature type="transmembrane region" description="Helical" evidence="17">
    <location>
        <begin position="275"/>
        <end position="299"/>
    </location>
</feature>
<dbReference type="EC" id="2.4.99.18" evidence="6"/>
<comment type="pathway">
    <text evidence="4">Protein modification; protein glycosylation.</text>
</comment>
<evidence type="ECO:0000256" key="12">
    <source>
        <dbReference type="ARBA" id="ARBA00022989"/>
    </source>
</evidence>
<keyword evidence="13 17" id="KW-0472">Membrane</keyword>
<keyword evidence="21" id="KW-1185">Reference proteome</keyword>
<protein>
    <recommendedName>
        <fullName evidence="6">dolichyl-diphosphooligosaccharide--protein glycotransferase</fullName>
        <ecNumber evidence="6">2.4.99.18</ecNumber>
    </recommendedName>
</protein>
<evidence type="ECO:0000256" key="10">
    <source>
        <dbReference type="ARBA" id="ARBA00022723"/>
    </source>
</evidence>
<evidence type="ECO:0000256" key="16">
    <source>
        <dbReference type="SAM" id="MobiDB-lite"/>
    </source>
</evidence>
<comment type="subcellular location">
    <subcellularLocation>
        <location evidence="3">Endomembrane system</location>
        <topology evidence="3">Multi-pass membrane protein</topology>
    </subcellularLocation>
</comment>
<keyword evidence="11" id="KW-0460">Magnesium</keyword>
<evidence type="ECO:0000313" key="21">
    <source>
        <dbReference type="Proteomes" id="UP000195521"/>
    </source>
</evidence>
<dbReference type="PANTHER" id="PTHR13872:SF1">
    <property type="entry name" value="DOLICHYL-DIPHOSPHOOLIGOSACCHARIDE--PROTEIN GLYCOSYLTRANSFERASE SUBUNIT STT3B"/>
    <property type="match status" value="1"/>
</dbReference>
<dbReference type="UniPathway" id="UPA00378"/>
<gene>
    <name evidence="20" type="ORF">PGO_091340</name>
</gene>
<dbReference type="Gene3D" id="3.40.50.12610">
    <property type="match status" value="1"/>
</dbReference>
<keyword evidence="12 17" id="KW-1133">Transmembrane helix</keyword>
<keyword evidence="14" id="KW-0464">Manganese</keyword>
<evidence type="ECO:0000259" key="18">
    <source>
        <dbReference type="Pfam" id="PF02516"/>
    </source>
</evidence>
<feature type="transmembrane region" description="Helical" evidence="17">
    <location>
        <begin position="331"/>
        <end position="352"/>
    </location>
</feature>
<feature type="transmembrane region" description="Helical" evidence="17">
    <location>
        <begin position="446"/>
        <end position="463"/>
    </location>
</feature>
<feature type="transmembrane region" description="Helical" evidence="17">
    <location>
        <begin position="591"/>
        <end position="614"/>
    </location>
</feature>
<feature type="domain" description="STT3/PglB/AglB core" evidence="19">
    <location>
        <begin position="661"/>
        <end position="733"/>
    </location>
</feature>
<feature type="domain" description="Oligosaccharyl transferase STT3 N-terminal" evidence="18">
    <location>
        <begin position="53"/>
        <end position="449"/>
    </location>
</feature>
<evidence type="ECO:0000256" key="3">
    <source>
        <dbReference type="ARBA" id="ARBA00004127"/>
    </source>
</evidence>
<dbReference type="Pfam" id="PF02516">
    <property type="entry name" value="STT3"/>
    <property type="match status" value="1"/>
</dbReference>
<evidence type="ECO:0000256" key="8">
    <source>
        <dbReference type="ARBA" id="ARBA00022679"/>
    </source>
</evidence>
<sequence>MVNREDLEENEEEDDLRLKPRFVLNRFLHNIFCCHAFRRAMKEAPKWRRKMEILILLLIGVLSFLIRLFSVIRNEAIIHEFDPYFNYKLTRILKEKEFYEFWNYFDEKSWFPLGRTTGQTLFPGLMVTILFIYQICHYSKFLIDLKNLCIYIGPIFSFLTCIITYLLTKEIHHFGGTGLIASLFVSISPSHVSRTVAGSYDNESIAIFLLLVCIYNWVRCLKKGTLLSALITSLSTYYMALSWGAYIYITNSVSLYMLILIIMKRYTVKNVIVFNVYYVLTTALCLTIPCIHKSVFISIEHLGTHAIFVLTNMLLLLRHVILCLNMDEEKFANNFIKICFIFFILIFKFIIFTNKLSWNHRSRTLLDPTYASKHNPVVASISEHQPTTWSSYFFDVHLVLLFVPIGLYECLKKQASIESFFLGIFSLLSLYFSALMVRLLLIFSPIASILSAIGLSSIISRYVRFLRIPPDTFIASLFVGPETCTGTTEGSELSKLSVISDEMRTESIGETKIESIGKTKTESIGETKIESIGKTKTESIGETKIESIGKTKTESIGNSSSLLSGSSSEEMGTSEEEEEIRKLNFNRTEKNSVSIVLSLCILIVLAYFVILSVLHSTWCSSVAYSESNIIFYSRNENGERYINDDVRQMYKWIYENTEPDSKIVAWWDYGYQLNVMSDRITYVDNNTWNNMHIATVGLILSVNEKQAYEYLKKLDADYILVSYGGYSKNSSDDLNKFLWILKITNKKFNHINPLLYYYHDQYHPLGKNASTSMSNSLLYRLSYYNISNSKIKGYDYVRKLQVPEIKELTQFEEVFTSDVWGFRLYKVRDYI</sequence>
<dbReference type="GO" id="GO:0004579">
    <property type="term" value="F:dolichyl-diphosphooligosaccharide-protein glycotransferase activity"/>
    <property type="evidence" value="ECO:0007669"/>
    <property type="project" value="UniProtKB-EC"/>
</dbReference>
<dbReference type="RefSeq" id="XP_028543523.1">
    <property type="nucleotide sequence ID" value="XM_028687722.1"/>
</dbReference>
<evidence type="ECO:0000256" key="2">
    <source>
        <dbReference type="ARBA" id="ARBA00001946"/>
    </source>
</evidence>
<dbReference type="GO" id="GO:0046872">
    <property type="term" value="F:metal ion binding"/>
    <property type="evidence" value="ECO:0007669"/>
    <property type="project" value="UniProtKB-KW"/>
</dbReference>
<evidence type="ECO:0000256" key="9">
    <source>
        <dbReference type="ARBA" id="ARBA00022692"/>
    </source>
</evidence>
<evidence type="ECO:0000256" key="13">
    <source>
        <dbReference type="ARBA" id="ARBA00023136"/>
    </source>
</evidence>
<feature type="transmembrane region" description="Helical" evidence="17">
    <location>
        <begin position="305"/>
        <end position="324"/>
    </location>
</feature>
<evidence type="ECO:0000313" key="20">
    <source>
        <dbReference type="EMBL" id="GAW80934.1"/>
    </source>
</evidence>
<comment type="caution">
    <text evidence="20">The sequence shown here is derived from an EMBL/GenBank/DDBJ whole genome shotgun (WGS) entry which is preliminary data.</text>
</comment>
<dbReference type="AlphaFoldDB" id="A0A1Y1JLK8"/>
<evidence type="ECO:0000256" key="4">
    <source>
        <dbReference type="ARBA" id="ARBA00004922"/>
    </source>
</evidence>